<comment type="caution">
    <text evidence="1">The sequence shown here is derived from an EMBL/GenBank/DDBJ whole genome shotgun (WGS) entry which is preliminary data.</text>
</comment>
<evidence type="ECO:0000313" key="2">
    <source>
        <dbReference type="Proteomes" id="UP000291343"/>
    </source>
</evidence>
<dbReference type="InParanoid" id="A0A482WUR1"/>
<sequence length="171" mass="19472">MSAAGKLLLMSENRGFTSGKTLTLVANSHSKHFSKVFPTVFTRLMVQDHKIRFQRTILEVSTLTPPSSLSLVANRDRCDKEGLMGEKEEEKKEREREKRGHQYCLVVCIPLLKEQFRILPGILVLECPDPLYDETMMSNQQTVKLVHRTAHTTDRTALWHVGYGGIVVGQY</sequence>
<accession>A0A482WUR1</accession>
<evidence type="ECO:0000313" key="1">
    <source>
        <dbReference type="EMBL" id="RZF37244.1"/>
    </source>
</evidence>
<keyword evidence="2" id="KW-1185">Reference proteome</keyword>
<protein>
    <submittedName>
        <fullName evidence="1">Uncharacterized protein</fullName>
    </submittedName>
</protein>
<gene>
    <name evidence="1" type="ORF">LSTR_LSTR006570</name>
</gene>
<proteinExistence type="predicted"/>
<dbReference type="AlphaFoldDB" id="A0A482WUR1"/>
<dbReference type="EMBL" id="QKKF02024806">
    <property type="protein sequence ID" value="RZF37244.1"/>
    <property type="molecule type" value="Genomic_DNA"/>
</dbReference>
<dbReference type="Proteomes" id="UP000291343">
    <property type="component" value="Unassembled WGS sequence"/>
</dbReference>
<reference evidence="1 2" key="1">
    <citation type="journal article" date="2017" name="Gigascience">
        <title>Genome sequence of the small brown planthopper, Laodelphax striatellus.</title>
        <authorList>
            <person name="Zhu J."/>
            <person name="Jiang F."/>
            <person name="Wang X."/>
            <person name="Yang P."/>
            <person name="Bao Y."/>
            <person name="Zhao W."/>
            <person name="Wang W."/>
            <person name="Lu H."/>
            <person name="Wang Q."/>
            <person name="Cui N."/>
            <person name="Li J."/>
            <person name="Chen X."/>
            <person name="Luo L."/>
            <person name="Yu J."/>
            <person name="Kang L."/>
            <person name="Cui F."/>
        </authorList>
    </citation>
    <scope>NUCLEOTIDE SEQUENCE [LARGE SCALE GENOMIC DNA]</scope>
    <source>
        <strain evidence="1">Lst14</strain>
    </source>
</reference>
<organism evidence="1 2">
    <name type="scientific">Laodelphax striatellus</name>
    <name type="common">Small brown planthopper</name>
    <name type="synonym">Delphax striatella</name>
    <dbReference type="NCBI Taxonomy" id="195883"/>
    <lineage>
        <taxon>Eukaryota</taxon>
        <taxon>Metazoa</taxon>
        <taxon>Ecdysozoa</taxon>
        <taxon>Arthropoda</taxon>
        <taxon>Hexapoda</taxon>
        <taxon>Insecta</taxon>
        <taxon>Pterygota</taxon>
        <taxon>Neoptera</taxon>
        <taxon>Paraneoptera</taxon>
        <taxon>Hemiptera</taxon>
        <taxon>Auchenorrhyncha</taxon>
        <taxon>Fulgoroidea</taxon>
        <taxon>Delphacidae</taxon>
        <taxon>Criomorphinae</taxon>
        <taxon>Laodelphax</taxon>
    </lineage>
</organism>
<name>A0A482WUR1_LAOST</name>